<evidence type="ECO:0000313" key="2">
    <source>
        <dbReference type="Proteomes" id="UP001165121"/>
    </source>
</evidence>
<proteinExistence type="predicted"/>
<evidence type="ECO:0000313" key="1">
    <source>
        <dbReference type="EMBL" id="GMF36743.1"/>
    </source>
</evidence>
<organism evidence="1 2">
    <name type="scientific">Phytophthora fragariaefolia</name>
    <dbReference type="NCBI Taxonomy" id="1490495"/>
    <lineage>
        <taxon>Eukaryota</taxon>
        <taxon>Sar</taxon>
        <taxon>Stramenopiles</taxon>
        <taxon>Oomycota</taxon>
        <taxon>Peronosporomycetes</taxon>
        <taxon>Peronosporales</taxon>
        <taxon>Peronosporaceae</taxon>
        <taxon>Phytophthora</taxon>
    </lineage>
</organism>
<comment type="caution">
    <text evidence="1">The sequence shown here is derived from an EMBL/GenBank/DDBJ whole genome shotgun (WGS) entry which is preliminary data.</text>
</comment>
<dbReference type="OrthoDB" id="126689at2759"/>
<dbReference type="Proteomes" id="UP001165121">
    <property type="component" value="Unassembled WGS sequence"/>
</dbReference>
<name>A0A9W7CNH2_9STRA</name>
<reference evidence="1" key="1">
    <citation type="submission" date="2023-04" db="EMBL/GenBank/DDBJ databases">
        <title>Phytophthora fragariaefolia NBRC 109709.</title>
        <authorList>
            <person name="Ichikawa N."/>
            <person name="Sato H."/>
            <person name="Tonouchi N."/>
        </authorList>
    </citation>
    <scope>NUCLEOTIDE SEQUENCE</scope>
    <source>
        <strain evidence="1">NBRC 109709</strain>
    </source>
</reference>
<accession>A0A9W7CNH2</accession>
<sequence>MELAGYTVTPIEVSVSAEDGEVGIFLSTERTGAVMLVATVTKVKGGKVLVPTVNAKNDRVRLPARRELGQWTPLSNDVEVVRLGGLLRRERVNEWLDVLGDSQEPLEDESNLHIGVEDKGGRQLITKLLRLYRQLAAAKVDCPPATSLRTEHHIDAGDAAPRMLKRRRQAQSESKVVEDNVQKMLAAGVIEEGDGGKGFPLCKCVRRSERCNFVLTIAHSTKLRRKMYIHFRG</sequence>
<keyword evidence="2" id="KW-1185">Reference proteome</keyword>
<gene>
    <name evidence="1" type="ORF">Pfra01_001010100</name>
</gene>
<dbReference type="EMBL" id="BSXT01000959">
    <property type="protein sequence ID" value="GMF36743.1"/>
    <property type="molecule type" value="Genomic_DNA"/>
</dbReference>
<dbReference type="AlphaFoldDB" id="A0A9W7CNH2"/>
<protein>
    <submittedName>
        <fullName evidence="1">Unnamed protein product</fullName>
    </submittedName>
</protein>